<accession>A0AAQ3QV04</accession>
<name>A0AAQ3QV04_9BACT</name>
<dbReference type="Pfam" id="PF00535">
    <property type="entry name" value="Glycos_transf_2"/>
    <property type="match status" value="1"/>
</dbReference>
<organism evidence="2 3">
    <name type="scientific">Rubellicoccus peritrichatus</name>
    <dbReference type="NCBI Taxonomy" id="3080537"/>
    <lineage>
        <taxon>Bacteria</taxon>
        <taxon>Pseudomonadati</taxon>
        <taxon>Verrucomicrobiota</taxon>
        <taxon>Opitutia</taxon>
        <taxon>Puniceicoccales</taxon>
        <taxon>Cerasicoccaceae</taxon>
        <taxon>Rubellicoccus</taxon>
    </lineage>
</organism>
<protein>
    <submittedName>
        <fullName evidence="2">Glycosyltransferase</fullName>
        <ecNumber evidence="2">2.4.-.-</ecNumber>
    </submittedName>
</protein>
<dbReference type="PANTHER" id="PTHR10859:SF91">
    <property type="entry name" value="DOLICHYL-PHOSPHATE BETA-GLUCOSYLTRANSFERASE"/>
    <property type="match status" value="1"/>
</dbReference>
<gene>
    <name evidence="2" type="ORF">RZN69_07635</name>
</gene>
<dbReference type="PANTHER" id="PTHR10859">
    <property type="entry name" value="GLYCOSYL TRANSFERASE"/>
    <property type="match status" value="1"/>
</dbReference>
<keyword evidence="3" id="KW-1185">Reference proteome</keyword>
<dbReference type="AlphaFoldDB" id="A0AAQ3QV04"/>
<dbReference type="InterPro" id="IPR001173">
    <property type="entry name" value="Glyco_trans_2-like"/>
</dbReference>
<dbReference type="InterPro" id="IPR029044">
    <property type="entry name" value="Nucleotide-diphossugar_trans"/>
</dbReference>
<dbReference type="SUPFAM" id="SSF53448">
    <property type="entry name" value="Nucleotide-diphospho-sugar transferases"/>
    <property type="match status" value="1"/>
</dbReference>
<proteinExistence type="predicted"/>
<reference evidence="2 3" key="1">
    <citation type="submission" date="2023-10" db="EMBL/GenBank/DDBJ databases">
        <title>Rubellicoccus peritrichatus gen. nov., sp. nov., isolated from an algae of coral reef tank.</title>
        <authorList>
            <person name="Luo J."/>
        </authorList>
    </citation>
    <scope>NUCLEOTIDE SEQUENCE [LARGE SCALE GENOMIC DNA]</scope>
    <source>
        <strain evidence="2 3">CR14</strain>
    </source>
</reference>
<sequence length="257" mass="29534">MNDLIIIIPAYNEQERIRATLESYAGFFAKQSRYAWSILVVLNNCSDNTRDEVDLVAKKEPRVRFLEFENPIGKGGAIIEGLHSAKNAKLIGFTDADGATPPNSFYELVEATEHYDIAVASRWLPESRILKAQSRKRRIFSRIFNVLVNIFFQLGMKDTQCGAKVFRSEVIKHNLEDLVIADMAFDVNLLFIIHKKGGKIIEIPTTWEDKAGSSVRLTRTSLSMGLSLIRLRWIYSPLRPLRKYFMPIETYIYRKLK</sequence>
<evidence type="ECO:0000259" key="1">
    <source>
        <dbReference type="Pfam" id="PF00535"/>
    </source>
</evidence>
<keyword evidence="2" id="KW-0808">Transferase</keyword>
<dbReference type="GO" id="GO:0016757">
    <property type="term" value="F:glycosyltransferase activity"/>
    <property type="evidence" value="ECO:0007669"/>
    <property type="project" value="UniProtKB-KW"/>
</dbReference>
<feature type="domain" description="Glycosyltransferase 2-like" evidence="1">
    <location>
        <begin position="6"/>
        <end position="173"/>
    </location>
</feature>
<evidence type="ECO:0000313" key="2">
    <source>
        <dbReference type="EMBL" id="WOO42961.1"/>
    </source>
</evidence>
<dbReference type="RefSeq" id="WP_317835495.1">
    <property type="nucleotide sequence ID" value="NZ_CP136920.1"/>
</dbReference>
<evidence type="ECO:0000313" key="3">
    <source>
        <dbReference type="Proteomes" id="UP001304300"/>
    </source>
</evidence>
<dbReference type="EC" id="2.4.-.-" evidence="2"/>
<dbReference type="Proteomes" id="UP001304300">
    <property type="component" value="Chromosome"/>
</dbReference>
<keyword evidence="2" id="KW-0328">Glycosyltransferase</keyword>
<dbReference type="KEGG" id="puo:RZN69_07635"/>
<dbReference type="Gene3D" id="3.90.550.10">
    <property type="entry name" value="Spore Coat Polysaccharide Biosynthesis Protein SpsA, Chain A"/>
    <property type="match status" value="1"/>
</dbReference>
<dbReference type="GO" id="GO:0006487">
    <property type="term" value="P:protein N-linked glycosylation"/>
    <property type="evidence" value="ECO:0007669"/>
    <property type="project" value="TreeGrafter"/>
</dbReference>
<dbReference type="EMBL" id="CP136920">
    <property type="protein sequence ID" value="WOO42961.1"/>
    <property type="molecule type" value="Genomic_DNA"/>
</dbReference>